<evidence type="ECO:0000313" key="5">
    <source>
        <dbReference type="Proteomes" id="UP001162889"/>
    </source>
</evidence>
<accession>A0AA41HIU5</accession>
<comment type="caution">
    <text evidence="2">The sequence shown here is derived from an EMBL/GenBank/DDBJ whole genome shotgun (WGS) entry which is preliminary data.</text>
</comment>
<feature type="chain" id="PRO_5041403263" evidence="1">
    <location>
        <begin position="22"/>
        <end position="166"/>
    </location>
</feature>
<dbReference type="AlphaFoldDB" id="A0AA41HIU5"/>
<evidence type="ECO:0000256" key="1">
    <source>
        <dbReference type="SAM" id="SignalP"/>
    </source>
</evidence>
<dbReference type="RefSeq" id="WP_217946221.1">
    <property type="nucleotide sequence ID" value="NZ_JAHTGR010000029.1"/>
</dbReference>
<reference evidence="3" key="2">
    <citation type="submission" date="2022-03" db="EMBL/GenBank/DDBJ databases">
        <title>Genome Encyclopedia of Bacteria and Archaea VI: Functional Genomics of Type Strains.</title>
        <authorList>
            <person name="Whitman W."/>
        </authorList>
    </citation>
    <scope>NUCLEOTIDE SEQUENCE</scope>
    <source>
        <strain evidence="3">HSC-15S17</strain>
    </source>
</reference>
<dbReference type="EMBL" id="JAHTGR010000029">
    <property type="protein sequence ID" value="MBV6325339.1"/>
    <property type="molecule type" value="Genomic_DNA"/>
</dbReference>
<sequence length="166" mass="18175">MKSSYAILGLYLAINACCAQAQNEQTPVEHVFDVIASPKLFTSNWKQAMQQLAPWCKPSTRPARAQIKRGNVECAENVKTDSFEMSPEIGGNIELVQASFIGAANCAYVKKILTRNFGKPSTVKGECDMAWKIKPASKGGPQRYASFQATTDDDTVYYTLGVEQGP</sequence>
<organism evidence="2 4">
    <name type="scientific">Duganella violaceipulchra</name>
    <dbReference type="NCBI Taxonomy" id="2849652"/>
    <lineage>
        <taxon>Bacteria</taxon>
        <taxon>Pseudomonadati</taxon>
        <taxon>Pseudomonadota</taxon>
        <taxon>Betaproteobacteria</taxon>
        <taxon>Burkholderiales</taxon>
        <taxon>Oxalobacteraceae</taxon>
        <taxon>Telluria group</taxon>
        <taxon>Duganella</taxon>
    </lineage>
</organism>
<dbReference type="Proteomes" id="UP001155901">
    <property type="component" value="Unassembled WGS sequence"/>
</dbReference>
<gene>
    <name evidence="2" type="ORF">KVP70_30925</name>
    <name evidence="3" type="ORF">L1274_003514</name>
</gene>
<evidence type="ECO:0000313" key="2">
    <source>
        <dbReference type="EMBL" id="MBV6325339.1"/>
    </source>
</evidence>
<feature type="signal peptide" evidence="1">
    <location>
        <begin position="1"/>
        <end position="21"/>
    </location>
</feature>
<keyword evidence="1" id="KW-0732">Signal</keyword>
<reference evidence="2" key="1">
    <citation type="submission" date="2021-07" db="EMBL/GenBank/DDBJ databases">
        <title>Characterization of violacein-producing bacteria and related species.</title>
        <authorList>
            <person name="Wilson H.S."/>
            <person name="De Leon M.E."/>
        </authorList>
    </citation>
    <scope>NUCLEOTIDE SEQUENCE</scope>
    <source>
        <strain evidence="2">HSC-15S17</strain>
    </source>
</reference>
<proteinExistence type="predicted"/>
<name>A0AA41HIU5_9BURK</name>
<evidence type="ECO:0000313" key="4">
    <source>
        <dbReference type="Proteomes" id="UP001155901"/>
    </source>
</evidence>
<protein>
    <submittedName>
        <fullName evidence="2">Uncharacterized protein</fullName>
    </submittedName>
</protein>
<keyword evidence="5" id="KW-1185">Reference proteome</keyword>
<dbReference type="EMBL" id="JALJZU010000007">
    <property type="protein sequence ID" value="MCP2009782.1"/>
    <property type="molecule type" value="Genomic_DNA"/>
</dbReference>
<dbReference type="Proteomes" id="UP001162889">
    <property type="component" value="Unassembled WGS sequence"/>
</dbReference>
<evidence type="ECO:0000313" key="3">
    <source>
        <dbReference type="EMBL" id="MCP2009782.1"/>
    </source>
</evidence>